<evidence type="ECO:0000313" key="3">
    <source>
        <dbReference type="EMBL" id="CAE0128674.1"/>
    </source>
</evidence>
<keyword evidence="2" id="KW-0472">Membrane</keyword>
<organism evidence="3">
    <name type="scientific">Prasinoderma singulare</name>
    <dbReference type="NCBI Taxonomy" id="676789"/>
    <lineage>
        <taxon>Eukaryota</taxon>
        <taxon>Viridiplantae</taxon>
        <taxon>Prasinodermophyta</taxon>
        <taxon>Prasinodermophyceae</taxon>
        <taxon>Prasinodermales</taxon>
        <taxon>Prasinodermaceae</taxon>
        <taxon>Prasinoderma</taxon>
    </lineage>
</organism>
<gene>
    <name evidence="3" type="ORF">PSIN1315_LOCUS2136</name>
</gene>
<feature type="region of interest" description="Disordered" evidence="1">
    <location>
        <begin position="110"/>
        <end position="135"/>
    </location>
</feature>
<feature type="transmembrane region" description="Helical" evidence="2">
    <location>
        <begin position="86"/>
        <end position="106"/>
    </location>
</feature>
<name>A0A7S3B957_9VIRI</name>
<evidence type="ECO:0000256" key="1">
    <source>
        <dbReference type="SAM" id="MobiDB-lite"/>
    </source>
</evidence>
<protein>
    <submittedName>
        <fullName evidence="3">Uncharacterized protein</fullName>
    </submittedName>
</protein>
<dbReference type="EMBL" id="HBHY01003308">
    <property type="protein sequence ID" value="CAE0128674.1"/>
    <property type="molecule type" value="Transcribed_RNA"/>
</dbReference>
<sequence length="135" mass="14231">MVLAQSLRLGAGARPLLTRARTTRPRRAAPRSCSAKQPPAYLKPLIAMTADIPADERATITYGLIGATGVVAWTLLAFVFKLGATLAVIPALGGAAYVFVIIDEYLPSGSTQPVKEQDTSELPPPPSNDTGTEDK</sequence>
<evidence type="ECO:0000256" key="2">
    <source>
        <dbReference type="SAM" id="Phobius"/>
    </source>
</evidence>
<feature type="transmembrane region" description="Helical" evidence="2">
    <location>
        <begin position="60"/>
        <end position="80"/>
    </location>
</feature>
<keyword evidence="2" id="KW-0812">Transmembrane</keyword>
<proteinExistence type="predicted"/>
<reference evidence="3" key="1">
    <citation type="submission" date="2021-01" db="EMBL/GenBank/DDBJ databases">
        <authorList>
            <person name="Corre E."/>
            <person name="Pelletier E."/>
            <person name="Niang G."/>
            <person name="Scheremetjew M."/>
            <person name="Finn R."/>
            <person name="Kale V."/>
            <person name="Holt S."/>
            <person name="Cochrane G."/>
            <person name="Meng A."/>
            <person name="Brown T."/>
            <person name="Cohen L."/>
        </authorList>
    </citation>
    <scope>NUCLEOTIDE SEQUENCE</scope>
    <source>
        <strain evidence="3">RCC927</strain>
    </source>
</reference>
<dbReference type="AlphaFoldDB" id="A0A7S3B957"/>
<keyword evidence="2" id="KW-1133">Transmembrane helix</keyword>
<accession>A0A7S3B957</accession>